<feature type="region of interest" description="Disordered" evidence="5">
    <location>
        <begin position="300"/>
        <end position="325"/>
    </location>
</feature>
<evidence type="ECO:0000256" key="5">
    <source>
        <dbReference type="SAM" id="MobiDB-lite"/>
    </source>
</evidence>
<dbReference type="InterPro" id="IPR036163">
    <property type="entry name" value="HMA_dom_sf"/>
</dbReference>
<evidence type="ECO:0000313" key="8">
    <source>
        <dbReference type="Proteomes" id="UP000233837"/>
    </source>
</evidence>
<evidence type="ECO:0000256" key="4">
    <source>
        <dbReference type="ARBA" id="ARBA00024045"/>
    </source>
</evidence>
<evidence type="ECO:0000256" key="1">
    <source>
        <dbReference type="ARBA" id="ARBA00022481"/>
    </source>
</evidence>
<keyword evidence="8" id="KW-1185">Reference proteome</keyword>
<feature type="region of interest" description="Disordered" evidence="5">
    <location>
        <begin position="95"/>
        <end position="235"/>
    </location>
</feature>
<dbReference type="PROSITE" id="PS50846">
    <property type="entry name" value="HMA_2"/>
    <property type="match status" value="1"/>
</dbReference>
<reference evidence="7 8" key="2">
    <citation type="journal article" date="2017" name="Nature">
        <title>The Apostasia genome and the evolution of orchids.</title>
        <authorList>
            <person name="Zhang G.Q."/>
            <person name="Liu K.W."/>
            <person name="Li Z."/>
            <person name="Lohaus R."/>
            <person name="Hsiao Y.Y."/>
            <person name="Niu S.C."/>
            <person name="Wang J.Y."/>
            <person name="Lin Y.C."/>
            <person name="Xu Q."/>
            <person name="Chen L.J."/>
            <person name="Yoshida K."/>
            <person name="Fujiwara S."/>
            <person name="Wang Z.W."/>
            <person name="Zhang Y.Q."/>
            <person name="Mitsuda N."/>
            <person name="Wang M."/>
            <person name="Liu G.H."/>
            <person name="Pecoraro L."/>
            <person name="Huang H.X."/>
            <person name="Xiao X.J."/>
            <person name="Lin M."/>
            <person name="Wu X.Y."/>
            <person name="Wu W.L."/>
            <person name="Chen Y.Y."/>
            <person name="Chang S.B."/>
            <person name="Sakamoto S."/>
            <person name="Ohme-Takagi M."/>
            <person name="Yagi M."/>
            <person name="Zeng S.J."/>
            <person name="Shen C.Y."/>
            <person name="Yeh C.M."/>
            <person name="Luo Y.B."/>
            <person name="Tsai W.C."/>
            <person name="Van de Peer Y."/>
            <person name="Liu Z.J."/>
        </authorList>
    </citation>
    <scope>NUCLEOTIDE SEQUENCE [LARGE SCALE GENOMIC DNA]</scope>
    <source>
        <tissue evidence="7">The whole plant</tissue>
    </source>
</reference>
<feature type="compositionally biased region" description="Low complexity" evidence="5">
    <location>
        <begin position="98"/>
        <end position="111"/>
    </location>
</feature>
<keyword evidence="1" id="KW-0488">Methylation</keyword>
<dbReference type="Proteomes" id="UP000233837">
    <property type="component" value="Unassembled WGS sequence"/>
</dbReference>
<feature type="compositionally biased region" description="Basic and acidic residues" evidence="5">
    <location>
        <begin position="137"/>
        <end position="152"/>
    </location>
</feature>
<dbReference type="AlphaFoldDB" id="A0A2I0WEJ1"/>
<dbReference type="EMBL" id="KZ502696">
    <property type="protein sequence ID" value="PKU74084.1"/>
    <property type="molecule type" value="Genomic_DNA"/>
</dbReference>
<feature type="compositionally biased region" description="Pro residues" evidence="5">
    <location>
        <begin position="273"/>
        <end position="284"/>
    </location>
</feature>
<keyword evidence="3" id="KW-0449">Lipoprotein</keyword>
<evidence type="ECO:0000256" key="3">
    <source>
        <dbReference type="ARBA" id="ARBA00023289"/>
    </source>
</evidence>
<proteinExistence type="inferred from homology"/>
<protein>
    <submittedName>
        <fullName evidence="7">Heavy metal-associated isoprenylated plant protein 26</fullName>
    </submittedName>
</protein>
<feature type="region of interest" description="Disordered" evidence="5">
    <location>
        <begin position="259"/>
        <end position="287"/>
    </location>
</feature>
<dbReference type="Pfam" id="PF00403">
    <property type="entry name" value="HMA"/>
    <property type="match status" value="1"/>
</dbReference>
<dbReference type="SUPFAM" id="SSF55008">
    <property type="entry name" value="HMA, heavy metal-associated domain"/>
    <property type="match status" value="1"/>
</dbReference>
<dbReference type="Gene3D" id="3.30.70.100">
    <property type="match status" value="1"/>
</dbReference>
<accession>A0A2I0WEJ1</accession>
<dbReference type="CDD" id="cd00371">
    <property type="entry name" value="HMA"/>
    <property type="match status" value="1"/>
</dbReference>
<reference evidence="7 8" key="1">
    <citation type="journal article" date="2016" name="Sci. Rep.">
        <title>The Dendrobium catenatum Lindl. genome sequence provides insights into polysaccharide synthase, floral development and adaptive evolution.</title>
        <authorList>
            <person name="Zhang G.Q."/>
            <person name="Xu Q."/>
            <person name="Bian C."/>
            <person name="Tsai W.C."/>
            <person name="Yeh C.M."/>
            <person name="Liu K.W."/>
            <person name="Yoshida K."/>
            <person name="Zhang L.S."/>
            <person name="Chang S.B."/>
            <person name="Chen F."/>
            <person name="Shi Y."/>
            <person name="Su Y.Y."/>
            <person name="Zhang Y.Q."/>
            <person name="Chen L.J."/>
            <person name="Yin Y."/>
            <person name="Lin M."/>
            <person name="Huang H."/>
            <person name="Deng H."/>
            <person name="Wang Z.W."/>
            <person name="Zhu S.L."/>
            <person name="Zhao X."/>
            <person name="Deng C."/>
            <person name="Niu S.C."/>
            <person name="Huang J."/>
            <person name="Wang M."/>
            <person name="Liu G.H."/>
            <person name="Yang H.J."/>
            <person name="Xiao X.J."/>
            <person name="Hsiao Y.Y."/>
            <person name="Wu W.L."/>
            <person name="Chen Y.Y."/>
            <person name="Mitsuda N."/>
            <person name="Ohme-Takagi M."/>
            <person name="Luo Y.B."/>
            <person name="Van de Peer Y."/>
            <person name="Liu Z.J."/>
        </authorList>
    </citation>
    <scope>NUCLEOTIDE SEQUENCE [LARGE SCALE GENOMIC DNA]</scope>
    <source>
        <tissue evidence="7">The whole plant</tissue>
    </source>
</reference>
<dbReference type="PANTHER" id="PTHR45868:SF80">
    <property type="entry name" value="F15K9.8-RELATED"/>
    <property type="match status" value="1"/>
</dbReference>
<feature type="compositionally biased region" description="Low complexity" evidence="5">
    <location>
        <begin position="122"/>
        <end position="135"/>
    </location>
</feature>
<dbReference type="FunFam" id="3.30.70.100:FF:000008">
    <property type="entry name" value="Copper transport protein ATOX1"/>
    <property type="match status" value="1"/>
</dbReference>
<dbReference type="GO" id="GO:0046872">
    <property type="term" value="F:metal ion binding"/>
    <property type="evidence" value="ECO:0007669"/>
    <property type="project" value="UniProtKB-KW"/>
</dbReference>
<dbReference type="InterPro" id="IPR006121">
    <property type="entry name" value="HMA_dom"/>
</dbReference>
<name>A0A2I0WEJ1_9ASPA</name>
<dbReference type="PANTHER" id="PTHR45868">
    <property type="entry name" value="HEAVY METAL-ASSOCIATED ISOPRENYLATED PLANT PROTEIN 33-RELATED"/>
    <property type="match status" value="1"/>
</dbReference>
<keyword evidence="3" id="KW-0636">Prenylation</keyword>
<gene>
    <name evidence="7" type="primary">HIPP26</name>
    <name evidence="7" type="ORF">MA16_Dca019803</name>
</gene>
<evidence type="ECO:0000256" key="2">
    <source>
        <dbReference type="ARBA" id="ARBA00022723"/>
    </source>
</evidence>
<keyword evidence="2" id="KW-0479">Metal-binding</keyword>
<evidence type="ECO:0000313" key="7">
    <source>
        <dbReference type="EMBL" id="PKU74084.1"/>
    </source>
</evidence>
<feature type="compositionally biased region" description="Low complexity" evidence="5">
    <location>
        <begin position="178"/>
        <end position="193"/>
    </location>
</feature>
<feature type="domain" description="HMA" evidence="6">
    <location>
        <begin position="28"/>
        <end position="95"/>
    </location>
</feature>
<feature type="compositionally biased region" description="Basic and acidic residues" evidence="5">
    <location>
        <begin position="202"/>
        <end position="214"/>
    </location>
</feature>
<sequence>MRSRTAGHRTWSYVTQCDAGMRDQVGHSQTWVLKVSIHCEGCKKKIKKILHKVKGVYSIEIDAQQNRATVTGNVDAESLVQKLLKYGKHAEVLPEKNSAGTNSSAAAASPAVKTEAKGNEKAGSGAAAVAAVSAPETEEKKKAEKEKGKAAEPPESPPATAAASDEVTAPKPETDATSQAEKSISEKAAASDASSKKKGKEVKREETKPDEREVSSSNNVTVANPPPAIPSPANIQPVYTTVSYHTANPSTSYAYYAEPPPEMPSSYAYHGNLPPPPDYPPPAGYSPDSYYYSSESYYRSLDQPSSSAGSYDMFNDENPNACKLM</sequence>
<organism evidence="7 8">
    <name type="scientific">Dendrobium catenatum</name>
    <dbReference type="NCBI Taxonomy" id="906689"/>
    <lineage>
        <taxon>Eukaryota</taxon>
        <taxon>Viridiplantae</taxon>
        <taxon>Streptophyta</taxon>
        <taxon>Embryophyta</taxon>
        <taxon>Tracheophyta</taxon>
        <taxon>Spermatophyta</taxon>
        <taxon>Magnoliopsida</taxon>
        <taxon>Liliopsida</taxon>
        <taxon>Asparagales</taxon>
        <taxon>Orchidaceae</taxon>
        <taxon>Epidendroideae</taxon>
        <taxon>Malaxideae</taxon>
        <taxon>Dendrobiinae</taxon>
        <taxon>Dendrobium</taxon>
    </lineage>
</organism>
<evidence type="ECO:0000259" key="6">
    <source>
        <dbReference type="PROSITE" id="PS50846"/>
    </source>
</evidence>
<comment type="similarity">
    <text evidence="4">Belongs to the HIPP family.</text>
</comment>